<comment type="caution">
    <text evidence="4">The sequence shown here is derived from an EMBL/GenBank/DDBJ whole genome shotgun (WGS) entry which is preliminary data.</text>
</comment>
<sequence>MEKEDEREVEERMLKQLILTRKLNELRKKLDALRTKDADFETRKAAMKKREEELEAAINEITDETPKEDQEVVDQSVTEFENDKTALETEEGEHDKAKKDLEKEIQDLQKELDEVNSRAADPDKNKRQDYKNDEQRKDSEKYMRNRNIFGENLRSVVTQDDVKDFLQRTRDLRGQKRAVTGAELTIPIVMLDLLRDNLHRYSKLITKVRLKPVKGKARQNVAGTIPEGIWTEAIGKLNELALDFSQIEVDGYKVGGYIPIPNSTLEDSDLNLASEIMDALGQAIGLAVDKAILYGTGTKMPLGIAKRLAQTAKPADWDADAPDWVDLHLTNLIKIDTTDLVAEEFFAALLLKLGVAKPNYSDGKSFWCMNRKTRMKILSNALTINAAGAIVAGVNGTMPIEGGEIVELDFIPDGDIIGGFGSLYLLAEREGSQLAVSEHVKFIEDQTVFKGTARYDGAPAKGEGFVIINIDNAAPTTAVTFAADTANAG</sequence>
<dbReference type="Pfam" id="PF05065">
    <property type="entry name" value="Phage_capsid"/>
    <property type="match status" value="1"/>
</dbReference>
<comment type="subcellular location">
    <subcellularLocation>
        <location evidence="1">Virion</location>
    </subcellularLocation>
</comment>
<feature type="region of interest" description="Disordered" evidence="2">
    <location>
        <begin position="113"/>
        <end position="139"/>
    </location>
</feature>
<dbReference type="InterPro" id="IPR024455">
    <property type="entry name" value="Phage_capsid"/>
</dbReference>
<proteinExistence type="predicted"/>
<dbReference type="EMBL" id="LGTC01000001">
    <property type="protein sequence ID" value="KNY24839.1"/>
    <property type="molecule type" value="Genomic_DNA"/>
</dbReference>
<dbReference type="STRING" id="398512.Bccel_0096"/>
<gene>
    <name evidence="4" type="ORF">Bccel_0096</name>
</gene>
<name>A0A0L6JGK4_9FIRM</name>
<dbReference type="eggNOG" id="COG4653">
    <property type="taxonomic scope" value="Bacteria"/>
</dbReference>
<evidence type="ECO:0000256" key="1">
    <source>
        <dbReference type="ARBA" id="ARBA00004328"/>
    </source>
</evidence>
<dbReference type="RefSeq" id="WP_242853094.1">
    <property type="nucleotide sequence ID" value="NZ_JQKC01000009.1"/>
</dbReference>
<evidence type="ECO:0000313" key="4">
    <source>
        <dbReference type="EMBL" id="KNY24839.1"/>
    </source>
</evidence>
<dbReference type="SUPFAM" id="SSF56563">
    <property type="entry name" value="Major capsid protein gp5"/>
    <property type="match status" value="1"/>
</dbReference>
<evidence type="ECO:0000259" key="3">
    <source>
        <dbReference type="Pfam" id="PF05065"/>
    </source>
</evidence>
<keyword evidence="5" id="KW-1185">Reference proteome</keyword>
<feature type="domain" description="Phage capsid-like C-terminal" evidence="3">
    <location>
        <begin position="185"/>
        <end position="469"/>
    </location>
</feature>
<dbReference type="NCBIfam" id="TIGR01554">
    <property type="entry name" value="major_cap_HK97"/>
    <property type="match status" value="1"/>
</dbReference>
<accession>A0A0L6JGK4</accession>
<reference evidence="5" key="1">
    <citation type="submission" date="2015-07" db="EMBL/GenBank/DDBJ databases">
        <title>Near-Complete Genome Sequence of the Cellulolytic Bacterium Bacteroides (Pseudobacteroides) cellulosolvens ATCC 35603.</title>
        <authorList>
            <person name="Dassa B."/>
            <person name="Utturkar S.M."/>
            <person name="Klingeman D.M."/>
            <person name="Hurt R.A."/>
            <person name="Keller M."/>
            <person name="Xu J."/>
            <person name="Reddy Y.H.K."/>
            <person name="Borovok I."/>
            <person name="Grinberg I.R."/>
            <person name="Lamed R."/>
            <person name="Zhivin O."/>
            <person name="Bayer E.A."/>
            <person name="Brown S.D."/>
        </authorList>
    </citation>
    <scope>NUCLEOTIDE SEQUENCE [LARGE SCALE GENOMIC DNA]</scope>
    <source>
        <strain evidence="5">DSM 2933</strain>
    </source>
</reference>
<dbReference type="Proteomes" id="UP000036923">
    <property type="component" value="Unassembled WGS sequence"/>
</dbReference>
<dbReference type="AlphaFoldDB" id="A0A0L6JGK4"/>
<dbReference type="PATRIC" id="fig|398512.5.peg.103"/>
<organism evidence="4 5">
    <name type="scientific">Pseudobacteroides cellulosolvens ATCC 35603 = DSM 2933</name>
    <dbReference type="NCBI Taxonomy" id="398512"/>
    <lineage>
        <taxon>Bacteria</taxon>
        <taxon>Bacillati</taxon>
        <taxon>Bacillota</taxon>
        <taxon>Clostridia</taxon>
        <taxon>Eubacteriales</taxon>
        <taxon>Oscillospiraceae</taxon>
        <taxon>Pseudobacteroides</taxon>
    </lineage>
</organism>
<evidence type="ECO:0000313" key="5">
    <source>
        <dbReference type="Proteomes" id="UP000036923"/>
    </source>
</evidence>
<dbReference type="InterPro" id="IPR054612">
    <property type="entry name" value="Phage_capsid-like_C"/>
</dbReference>
<protein>
    <submittedName>
        <fullName evidence="4">Phage major capsid protein, HK97 family</fullName>
    </submittedName>
</protein>
<dbReference type="Gene3D" id="3.30.2400.10">
    <property type="entry name" value="Major capsid protein gp5"/>
    <property type="match status" value="1"/>
</dbReference>
<evidence type="ECO:0000256" key="2">
    <source>
        <dbReference type="SAM" id="MobiDB-lite"/>
    </source>
</evidence>